<proteinExistence type="inferred from homology"/>
<comment type="similarity">
    <text evidence="1">Belongs to the HIBADH-related family.</text>
</comment>
<dbReference type="EMBL" id="JACZDF010000002">
    <property type="protein sequence ID" value="MBD9698579.1"/>
    <property type="molecule type" value="Genomic_DNA"/>
</dbReference>
<evidence type="ECO:0000259" key="5">
    <source>
        <dbReference type="Pfam" id="PF14833"/>
    </source>
</evidence>
<evidence type="ECO:0000256" key="3">
    <source>
        <dbReference type="ARBA" id="ARBA00023027"/>
    </source>
</evidence>
<evidence type="ECO:0000259" key="4">
    <source>
        <dbReference type="Pfam" id="PF03446"/>
    </source>
</evidence>
<feature type="domain" description="6-phosphogluconate dehydrogenase NADP-binding" evidence="4">
    <location>
        <begin position="2"/>
        <end position="157"/>
    </location>
</feature>
<dbReference type="PIRSF" id="PIRSF000103">
    <property type="entry name" value="HIBADH"/>
    <property type="match status" value="1"/>
</dbReference>
<dbReference type="Proteomes" id="UP000642107">
    <property type="component" value="Unassembled WGS sequence"/>
</dbReference>
<dbReference type="Gene3D" id="1.10.1040.10">
    <property type="entry name" value="N-(1-d-carboxylethyl)-l-norvaline Dehydrogenase, domain 2"/>
    <property type="match status" value="1"/>
</dbReference>
<dbReference type="PROSITE" id="PS00895">
    <property type="entry name" value="3_HYDROXYISOBUT_DH"/>
    <property type="match status" value="1"/>
</dbReference>
<accession>A0ABR9DNS3</accession>
<organism evidence="6 7">
    <name type="scientific">Flavimobilis rhizosphaerae</name>
    <dbReference type="NCBI Taxonomy" id="2775421"/>
    <lineage>
        <taxon>Bacteria</taxon>
        <taxon>Bacillati</taxon>
        <taxon>Actinomycetota</taxon>
        <taxon>Actinomycetes</taxon>
        <taxon>Micrococcales</taxon>
        <taxon>Jonesiaceae</taxon>
        <taxon>Flavimobilis</taxon>
    </lineage>
</organism>
<dbReference type="SUPFAM" id="SSF51735">
    <property type="entry name" value="NAD(P)-binding Rossmann-fold domains"/>
    <property type="match status" value="1"/>
</dbReference>
<dbReference type="Gene3D" id="3.40.50.720">
    <property type="entry name" value="NAD(P)-binding Rossmann-like Domain"/>
    <property type="match status" value="1"/>
</dbReference>
<reference evidence="6 7" key="1">
    <citation type="submission" date="2020-09" db="EMBL/GenBank/DDBJ databases">
        <title>Flavimobilis rhizosphaerae sp. nov., isolated from rhizosphere soil of Spartina alterniflora.</title>
        <authorList>
            <person name="Hanqin C."/>
        </authorList>
    </citation>
    <scope>NUCLEOTIDE SEQUENCE [LARGE SCALE GENOMIC DNA]</scope>
    <source>
        <strain evidence="6 7">GY 10621</strain>
    </source>
</reference>
<protein>
    <submittedName>
        <fullName evidence="6">NAD(P)-dependent oxidoreductase</fullName>
    </submittedName>
</protein>
<keyword evidence="2" id="KW-0560">Oxidoreductase</keyword>
<evidence type="ECO:0000313" key="6">
    <source>
        <dbReference type="EMBL" id="MBD9698579.1"/>
    </source>
</evidence>
<dbReference type="InterPro" id="IPR015815">
    <property type="entry name" value="HIBADH-related"/>
</dbReference>
<dbReference type="InterPro" id="IPR029154">
    <property type="entry name" value="HIBADH-like_NADP-bd"/>
</dbReference>
<name>A0ABR9DNS3_9MICO</name>
<comment type="caution">
    <text evidence="6">The sequence shown here is derived from an EMBL/GenBank/DDBJ whole genome shotgun (WGS) entry which is preliminary data.</text>
</comment>
<dbReference type="Pfam" id="PF03446">
    <property type="entry name" value="NAD_binding_2"/>
    <property type="match status" value="1"/>
</dbReference>
<keyword evidence="7" id="KW-1185">Reference proteome</keyword>
<dbReference type="PANTHER" id="PTHR43060">
    <property type="entry name" value="3-HYDROXYISOBUTYRATE DEHYDROGENASE-LIKE 1, MITOCHONDRIAL-RELATED"/>
    <property type="match status" value="1"/>
</dbReference>
<gene>
    <name evidence="6" type="ORF">IGS67_03600</name>
</gene>
<evidence type="ECO:0000256" key="2">
    <source>
        <dbReference type="ARBA" id="ARBA00023002"/>
    </source>
</evidence>
<dbReference type="SUPFAM" id="SSF48179">
    <property type="entry name" value="6-phosphogluconate dehydrogenase C-terminal domain-like"/>
    <property type="match status" value="1"/>
</dbReference>
<feature type="domain" description="3-hydroxyisobutyrate dehydrogenase-like NAD-binding" evidence="5">
    <location>
        <begin position="165"/>
        <end position="282"/>
    </location>
</feature>
<dbReference type="Pfam" id="PF14833">
    <property type="entry name" value="NAD_binding_11"/>
    <property type="match status" value="1"/>
</dbReference>
<dbReference type="InterPro" id="IPR013328">
    <property type="entry name" value="6PGD_dom2"/>
</dbReference>
<sequence length="291" mass="30075">MTVGLVGLGVMGAPMARHLLAAHGTLHVTARRRTSADDLVTAGATWHATPRELADAVDVLVVVLPDLPDLEAMLDGPDGLLAGARELLIVVSSTVSPDGVRTLDARLRAATDGRVRVVDAPVSGGAEGAEAGTLSIMLGGPDDDVALALEALAPCGRVEHLGPLGAGQVAKACNQMIVAATVQALGEASVVAERAGLDVARLLDLLGTGYAASRILDVKKDRFATHDHSPSGAARFMVKDLRFAAEEAARTGTATPQLDVLRTVFTDLTDAGLGDHDTAVVQAWIERLTRT</sequence>
<keyword evidence="3" id="KW-0520">NAD</keyword>
<evidence type="ECO:0000256" key="1">
    <source>
        <dbReference type="ARBA" id="ARBA00009080"/>
    </source>
</evidence>
<evidence type="ECO:0000313" key="7">
    <source>
        <dbReference type="Proteomes" id="UP000642107"/>
    </source>
</evidence>
<dbReference type="InterPro" id="IPR006115">
    <property type="entry name" value="6PGDH_NADP-bd"/>
</dbReference>
<dbReference type="InterPro" id="IPR036291">
    <property type="entry name" value="NAD(P)-bd_dom_sf"/>
</dbReference>
<dbReference type="PANTHER" id="PTHR43060:SF15">
    <property type="entry name" value="3-HYDROXYISOBUTYRATE DEHYDROGENASE-LIKE 1, MITOCHONDRIAL-RELATED"/>
    <property type="match status" value="1"/>
</dbReference>
<dbReference type="InterPro" id="IPR008927">
    <property type="entry name" value="6-PGluconate_DH-like_C_sf"/>
</dbReference>
<dbReference type="InterPro" id="IPR002204">
    <property type="entry name" value="3-OH-isobutyrate_DH-rel_CS"/>
</dbReference>